<gene>
    <name evidence="1" type="ordered locus">cce_4676</name>
</gene>
<accession>B1WW96</accession>
<dbReference type="KEGG" id="cyt:cce_4676"/>
<evidence type="ECO:0000313" key="2">
    <source>
        <dbReference type="Proteomes" id="UP000001203"/>
    </source>
</evidence>
<dbReference type="HOGENOM" id="CLU_3389011_0_0_3"/>
<proteinExistence type="predicted"/>
<protein>
    <submittedName>
        <fullName evidence="1">Uncharacterized protein</fullName>
    </submittedName>
</protein>
<dbReference type="EMBL" id="CP000806">
    <property type="protein sequence ID" value="ACB54024.1"/>
    <property type="molecule type" value="Genomic_DNA"/>
</dbReference>
<dbReference type="AlphaFoldDB" id="B1WW96"/>
<name>B1WW96_CROS5</name>
<sequence length="32" mass="3685">MLITLSLLRTISSVQLRSQITPLRSQKFPPFI</sequence>
<keyword evidence="2" id="KW-1185">Reference proteome</keyword>
<dbReference type="Proteomes" id="UP000001203">
    <property type="component" value="Chromosome circular"/>
</dbReference>
<reference evidence="1 2" key="1">
    <citation type="journal article" date="2008" name="Proc. Natl. Acad. Sci. U.S.A.">
        <title>The genome of Cyanothece 51142, a unicellular diazotrophic cyanobacterium important in the marine nitrogen cycle.</title>
        <authorList>
            <person name="Welsh E.A."/>
            <person name="Liberton M."/>
            <person name="Stoeckel J."/>
            <person name="Loh T."/>
            <person name="Elvitigala T."/>
            <person name="Wang C."/>
            <person name="Wollam A."/>
            <person name="Fulton R.S."/>
            <person name="Clifton S.W."/>
            <person name="Jacobs J.M."/>
            <person name="Aurora R."/>
            <person name="Ghosh B.K."/>
            <person name="Sherman L.A."/>
            <person name="Smith R.D."/>
            <person name="Wilson R.K."/>
            <person name="Pakrasi H.B."/>
        </authorList>
    </citation>
    <scope>NUCLEOTIDE SEQUENCE [LARGE SCALE GENOMIC DNA]</scope>
    <source>
        <strain evidence="2">ATCC 51142 / BH68</strain>
    </source>
</reference>
<organism evidence="1 2">
    <name type="scientific">Crocosphaera subtropica (strain ATCC 51142 / BH68)</name>
    <name type="common">Cyanothece sp. (strain ATCC 51142)</name>
    <dbReference type="NCBI Taxonomy" id="43989"/>
    <lineage>
        <taxon>Bacteria</taxon>
        <taxon>Bacillati</taxon>
        <taxon>Cyanobacteriota</taxon>
        <taxon>Cyanophyceae</taxon>
        <taxon>Oscillatoriophycideae</taxon>
        <taxon>Chroococcales</taxon>
        <taxon>Aphanothecaceae</taxon>
        <taxon>Crocosphaera</taxon>
        <taxon>Crocosphaera subtropica</taxon>
    </lineage>
</organism>
<evidence type="ECO:0000313" key="1">
    <source>
        <dbReference type="EMBL" id="ACB54024.1"/>
    </source>
</evidence>